<organism evidence="2 3">
    <name type="scientific">Candidatus Taylorbacteria bacterium RIFCSPHIGHO2_01_FULL_51_15</name>
    <dbReference type="NCBI Taxonomy" id="1802304"/>
    <lineage>
        <taxon>Bacteria</taxon>
        <taxon>Candidatus Tayloriibacteriota</taxon>
    </lineage>
</organism>
<dbReference type="Proteomes" id="UP000178121">
    <property type="component" value="Unassembled WGS sequence"/>
</dbReference>
<proteinExistence type="predicted"/>
<comment type="caution">
    <text evidence="2">The sequence shown here is derived from an EMBL/GenBank/DDBJ whole genome shotgun (WGS) entry which is preliminary data.</text>
</comment>
<accession>A0A1G2MF98</accession>
<keyword evidence="1" id="KW-1133">Transmembrane helix</keyword>
<name>A0A1G2MF98_9BACT</name>
<protein>
    <submittedName>
        <fullName evidence="2">Uncharacterized protein</fullName>
    </submittedName>
</protein>
<dbReference type="AlphaFoldDB" id="A0A1G2MF98"/>
<evidence type="ECO:0000313" key="2">
    <source>
        <dbReference type="EMBL" id="OHA21682.1"/>
    </source>
</evidence>
<evidence type="ECO:0000256" key="1">
    <source>
        <dbReference type="SAM" id="Phobius"/>
    </source>
</evidence>
<keyword evidence="1" id="KW-0812">Transmembrane</keyword>
<sequence length="298" mass="33352">MIFDKKLPVFDGLFRGGILTKAFLQTFPPFFRNSRRKWTYYGVLLLSLLLGAGFVQNRTWSLAHRSALEATFLATEAHSEVGPGFKLAAEAHLHLLNLYRERLERRLALKFAWFTLPLHAPDRNLKSAIDALTNAANSGDEAAARRAIKHDTVKALSSYAERLERMSAIRYKGYPVGACSTQDERTLRGYLGEFNTTFTNLLRNPTPATAEEACFQSRIATGAFILIGPEFVKKNGLDELNSFVAKLEVLSTEMAELAAAAKLAQRNEEYERLDHYAKNVSRRAITLLDHIKEKSGAG</sequence>
<feature type="transmembrane region" description="Helical" evidence="1">
    <location>
        <begin position="38"/>
        <end position="55"/>
    </location>
</feature>
<dbReference type="EMBL" id="MHRI01000005">
    <property type="protein sequence ID" value="OHA21682.1"/>
    <property type="molecule type" value="Genomic_DNA"/>
</dbReference>
<gene>
    <name evidence="2" type="ORF">A2849_02155</name>
</gene>
<evidence type="ECO:0000313" key="3">
    <source>
        <dbReference type="Proteomes" id="UP000178121"/>
    </source>
</evidence>
<keyword evidence="1" id="KW-0472">Membrane</keyword>
<reference evidence="2 3" key="1">
    <citation type="journal article" date="2016" name="Nat. Commun.">
        <title>Thousands of microbial genomes shed light on interconnected biogeochemical processes in an aquifer system.</title>
        <authorList>
            <person name="Anantharaman K."/>
            <person name="Brown C.T."/>
            <person name="Hug L.A."/>
            <person name="Sharon I."/>
            <person name="Castelle C.J."/>
            <person name="Probst A.J."/>
            <person name="Thomas B.C."/>
            <person name="Singh A."/>
            <person name="Wilkins M.J."/>
            <person name="Karaoz U."/>
            <person name="Brodie E.L."/>
            <person name="Williams K.H."/>
            <person name="Hubbard S.S."/>
            <person name="Banfield J.F."/>
        </authorList>
    </citation>
    <scope>NUCLEOTIDE SEQUENCE [LARGE SCALE GENOMIC DNA]</scope>
</reference>